<accession>A0ABR4CFI4</accession>
<reference evidence="2 3" key="1">
    <citation type="journal article" date="2024" name="Commun. Biol.">
        <title>Comparative genomic analysis of thermophilic fungi reveals convergent evolutionary adaptations and gene losses.</title>
        <authorList>
            <person name="Steindorff A.S."/>
            <person name="Aguilar-Pontes M.V."/>
            <person name="Robinson A.J."/>
            <person name="Andreopoulos B."/>
            <person name="LaButti K."/>
            <person name="Kuo A."/>
            <person name="Mondo S."/>
            <person name="Riley R."/>
            <person name="Otillar R."/>
            <person name="Haridas S."/>
            <person name="Lipzen A."/>
            <person name="Grimwood J."/>
            <person name="Schmutz J."/>
            <person name="Clum A."/>
            <person name="Reid I.D."/>
            <person name="Moisan M.C."/>
            <person name="Butler G."/>
            <person name="Nguyen T.T.M."/>
            <person name="Dewar K."/>
            <person name="Conant G."/>
            <person name="Drula E."/>
            <person name="Henrissat B."/>
            <person name="Hansel C."/>
            <person name="Singer S."/>
            <person name="Hutchinson M.I."/>
            <person name="de Vries R.P."/>
            <person name="Natvig D.O."/>
            <person name="Powell A.J."/>
            <person name="Tsang A."/>
            <person name="Grigoriev I.V."/>
        </authorList>
    </citation>
    <scope>NUCLEOTIDE SEQUENCE [LARGE SCALE GENOMIC DNA]</scope>
    <source>
        <strain evidence="2 3">CBS 494.80</strain>
    </source>
</reference>
<dbReference type="Pfam" id="PF20150">
    <property type="entry name" value="2EXR"/>
    <property type="match status" value="1"/>
</dbReference>
<dbReference type="Proteomes" id="UP001595075">
    <property type="component" value="Unassembled WGS sequence"/>
</dbReference>
<comment type="caution">
    <text evidence="2">The sequence shown here is derived from an EMBL/GenBank/DDBJ whole genome shotgun (WGS) entry which is preliminary data.</text>
</comment>
<proteinExistence type="predicted"/>
<evidence type="ECO:0000313" key="2">
    <source>
        <dbReference type="EMBL" id="KAL2068733.1"/>
    </source>
</evidence>
<name>A0ABR4CFI4_9HELO</name>
<sequence length="315" mass="37257">MPTLESLKASIRDVRASAISLFRGLKDFARGPVPNKKTAKLMRELPNELEIPIWEALWEIFAREAPSRTIELVEEEVWSDRHQAHITRFRSPHRLPILLHICAGSREAALRYYEWSFGVEGLDGDAWRDRICINWKKDVVYFRDTALLRLVNEGLQVQVLNENQSREQAHFRVRGIEMVQQIAIRMMDRYSAWPTTMVRLDPVRWTSIREITVVRAPRNVGREPVLTLAEDLPRFKSFWLRFHFFVPRLSWGILGTINGQERITRVYSFGWVERGKPLSFNLGRRVTTTRFNENQELEIRRNNVRGEEFWTMRVR</sequence>
<dbReference type="EMBL" id="JAZHXI010000008">
    <property type="protein sequence ID" value="KAL2068733.1"/>
    <property type="molecule type" value="Genomic_DNA"/>
</dbReference>
<protein>
    <recommendedName>
        <fullName evidence="1">2EXR domain-containing protein</fullName>
    </recommendedName>
</protein>
<gene>
    <name evidence="2" type="ORF">VTL71DRAFT_15071</name>
</gene>
<evidence type="ECO:0000313" key="3">
    <source>
        <dbReference type="Proteomes" id="UP001595075"/>
    </source>
</evidence>
<dbReference type="InterPro" id="IPR045518">
    <property type="entry name" value="2EXR"/>
</dbReference>
<evidence type="ECO:0000259" key="1">
    <source>
        <dbReference type="Pfam" id="PF20150"/>
    </source>
</evidence>
<organism evidence="2 3">
    <name type="scientific">Oculimacula yallundae</name>
    <dbReference type="NCBI Taxonomy" id="86028"/>
    <lineage>
        <taxon>Eukaryota</taxon>
        <taxon>Fungi</taxon>
        <taxon>Dikarya</taxon>
        <taxon>Ascomycota</taxon>
        <taxon>Pezizomycotina</taxon>
        <taxon>Leotiomycetes</taxon>
        <taxon>Helotiales</taxon>
        <taxon>Ploettnerulaceae</taxon>
        <taxon>Oculimacula</taxon>
    </lineage>
</organism>
<keyword evidence="3" id="KW-1185">Reference proteome</keyword>
<feature type="domain" description="2EXR" evidence="1">
    <location>
        <begin position="43"/>
        <end position="140"/>
    </location>
</feature>